<accession>A0AAW1HSJ4</accession>
<reference evidence="4 5" key="1">
    <citation type="journal article" date="2024" name="BMC Genomics">
        <title>De novo assembly and annotation of Popillia japonica's genome with initial clues to its potential as an invasive pest.</title>
        <authorList>
            <person name="Cucini C."/>
            <person name="Boschi S."/>
            <person name="Funari R."/>
            <person name="Cardaioli E."/>
            <person name="Iannotti N."/>
            <person name="Marturano G."/>
            <person name="Paoli F."/>
            <person name="Bruttini M."/>
            <person name="Carapelli A."/>
            <person name="Frati F."/>
            <person name="Nardi F."/>
        </authorList>
    </citation>
    <scope>NUCLEOTIDE SEQUENCE [LARGE SCALE GENOMIC DNA]</scope>
    <source>
        <strain evidence="4">DMR45628</strain>
    </source>
</reference>
<dbReference type="EMBL" id="JASPKY010001058">
    <property type="protein sequence ID" value="KAK9679233.1"/>
    <property type="molecule type" value="Genomic_DNA"/>
</dbReference>
<proteinExistence type="predicted"/>
<feature type="domain" description="MADF" evidence="2">
    <location>
        <begin position="16"/>
        <end position="64"/>
    </location>
</feature>
<dbReference type="Pfam" id="PF10545">
    <property type="entry name" value="MADF_DNA_bdg"/>
    <property type="match status" value="1"/>
</dbReference>
<dbReference type="AlphaFoldDB" id="A0AAW1HSJ4"/>
<keyword evidence="5" id="KW-1185">Reference proteome</keyword>
<evidence type="ECO:0000256" key="1">
    <source>
        <dbReference type="SAM" id="MobiDB-lite"/>
    </source>
</evidence>
<evidence type="ECO:0000259" key="3">
    <source>
        <dbReference type="Pfam" id="PF23663"/>
    </source>
</evidence>
<feature type="domain" description="SCAN" evidence="3">
    <location>
        <begin position="278"/>
        <end position="311"/>
    </location>
</feature>
<feature type="compositionally biased region" description="Polar residues" evidence="1">
    <location>
        <begin position="214"/>
        <end position="224"/>
    </location>
</feature>
<evidence type="ECO:0000313" key="5">
    <source>
        <dbReference type="Proteomes" id="UP001458880"/>
    </source>
</evidence>
<dbReference type="Pfam" id="PF23663">
    <property type="entry name" value="Znf_SCAND3"/>
    <property type="match status" value="1"/>
</dbReference>
<evidence type="ECO:0000259" key="2">
    <source>
        <dbReference type="Pfam" id="PF10545"/>
    </source>
</evidence>
<evidence type="ECO:0000313" key="4">
    <source>
        <dbReference type="EMBL" id="KAK9679233.1"/>
    </source>
</evidence>
<gene>
    <name evidence="4" type="ORF">QE152_g40184</name>
</gene>
<dbReference type="InterPro" id="IPR057560">
    <property type="entry name" value="Znf_SCAND3"/>
</dbReference>
<dbReference type="Proteomes" id="UP001458880">
    <property type="component" value="Unassembled WGS sequence"/>
</dbReference>
<sequence length="311" mass="35220">MSKKCLPDDEECNISFVQAIEKYPCLYDNTLKEYSNRNEQDKAWNKIAGIFFSTVLSSTYRRKMGSDKEKNQTLTEFVSEDQFNETIKAFLNQRHDKEKPLWTRERIEEAITVIEQFKLAPVLKLKRTHKQYYYGKKYDIMEVVVLEFSSFHRTIKRSPYKALFGTEPKTGLQSSHISKELLEKLVTEEDLDLLLKQQDHEIILTPEDLPADSLENNNDASTSKDLPASELIDYNASTSNDLSVSNSTSTPVVLPASEGEAAVNNNKACCVVCGMESTRAHSCDICKNPVHAICGNTVGEEGYGSNILCYL</sequence>
<name>A0AAW1HSJ4_POPJA</name>
<organism evidence="4 5">
    <name type="scientific">Popillia japonica</name>
    <name type="common">Japanese beetle</name>
    <dbReference type="NCBI Taxonomy" id="7064"/>
    <lineage>
        <taxon>Eukaryota</taxon>
        <taxon>Metazoa</taxon>
        <taxon>Ecdysozoa</taxon>
        <taxon>Arthropoda</taxon>
        <taxon>Hexapoda</taxon>
        <taxon>Insecta</taxon>
        <taxon>Pterygota</taxon>
        <taxon>Neoptera</taxon>
        <taxon>Endopterygota</taxon>
        <taxon>Coleoptera</taxon>
        <taxon>Polyphaga</taxon>
        <taxon>Scarabaeiformia</taxon>
        <taxon>Scarabaeidae</taxon>
        <taxon>Rutelinae</taxon>
        <taxon>Popillia</taxon>
    </lineage>
</organism>
<dbReference type="InterPro" id="IPR006578">
    <property type="entry name" value="MADF-dom"/>
</dbReference>
<comment type="caution">
    <text evidence="4">The sequence shown here is derived from an EMBL/GenBank/DDBJ whole genome shotgun (WGS) entry which is preliminary data.</text>
</comment>
<protein>
    <submittedName>
        <fullName evidence="4">Alcohol dehydrogenase transcription factor Myb/SANT-like</fullName>
    </submittedName>
</protein>
<feature type="region of interest" description="Disordered" evidence="1">
    <location>
        <begin position="206"/>
        <end position="226"/>
    </location>
</feature>